<reference evidence="1" key="1">
    <citation type="submission" date="2022-08" db="EMBL/GenBank/DDBJ databases">
        <title>Genome Sequence of Lecanicillium fungicola.</title>
        <authorList>
            <person name="Buettner E."/>
        </authorList>
    </citation>
    <scope>NUCLEOTIDE SEQUENCE</scope>
    <source>
        <strain evidence="1">Babe33</strain>
    </source>
</reference>
<organism evidence="1 2">
    <name type="scientific">Zarea fungicola</name>
    <dbReference type="NCBI Taxonomy" id="93591"/>
    <lineage>
        <taxon>Eukaryota</taxon>
        <taxon>Fungi</taxon>
        <taxon>Dikarya</taxon>
        <taxon>Ascomycota</taxon>
        <taxon>Pezizomycotina</taxon>
        <taxon>Sordariomycetes</taxon>
        <taxon>Hypocreomycetidae</taxon>
        <taxon>Hypocreales</taxon>
        <taxon>Cordycipitaceae</taxon>
        <taxon>Zarea</taxon>
    </lineage>
</organism>
<gene>
    <name evidence="1" type="ORF">NQ176_g1594</name>
</gene>
<proteinExistence type="predicted"/>
<protein>
    <submittedName>
        <fullName evidence="1">Uncharacterized protein</fullName>
    </submittedName>
</protein>
<evidence type="ECO:0000313" key="2">
    <source>
        <dbReference type="Proteomes" id="UP001143910"/>
    </source>
</evidence>
<sequence>MILLVRVPEQGKPPVTETLQLLSQRLDLLGCFAMFVPACVMILLGLSWGGQRLSWGSSTVIGLLCGGFGLSVVFGFWQRYKQDKALIPPSIFLQPVVFFGCLVSFLQGGAFLEMGYYMPLWFQSVRHASPLSSGLMLLPTMISQIIASMVSGYMIKHIAYTIPWALLGNVFIAVGAGLMITWRADTNEGTWIGYQIFVGAGRGLALQMPVISAQNYLTGMQIPIGAAMLMFMQYFGGAVFLSVAKTIFTNELISTLHKYAPDIDAYSIVHSGATSAFNGLSEHDRPLVVEAYNKALTSTFVSVPGLLAGINATGNMIL</sequence>
<evidence type="ECO:0000313" key="1">
    <source>
        <dbReference type="EMBL" id="KAJ2982136.1"/>
    </source>
</evidence>
<name>A0ACC1NUH5_9HYPO</name>
<dbReference type="Proteomes" id="UP001143910">
    <property type="component" value="Unassembled WGS sequence"/>
</dbReference>
<keyword evidence="2" id="KW-1185">Reference proteome</keyword>
<accession>A0ACC1NUH5</accession>
<comment type="caution">
    <text evidence="1">The sequence shown here is derived from an EMBL/GenBank/DDBJ whole genome shotgun (WGS) entry which is preliminary data.</text>
</comment>
<dbReference type="EMBL" id="JANJQO010000092">
    <property type="protein sequence ID" value="KAJ2982136.1"/>
    <property type="molecule type" value="Genomic_DNA"/>
</dbReference>